<dbReference type="AlphaFoldDB" id="A0A5D4H264"/>
<dbReference type="Gene3D" id="1.25.40.390">
    <property type="match status" value="1"/>
</dbReference>
<dbReference type="Proteomes" id="UP000322362">
    <property type="component" value="Unassembled WGS sequence"/>
</dbReference>
<proteinExistence type="predicted"/>
<accession>A0A5D4H264</accession>
<feature type="chain" id="PRO_5022807885" evidence="1">
    <location>
        <begin position="25"/>
        <end position="339"/>
    </location>
</feature>
<name>A0A5D4H264_9SPHI</name>
<dbReference type="PROSITE" id="PS51257">
    <property type="entry name" value="PROKAR_LIPOPROTEIN"/>
    <property type="match status" value="1"/>
</dbReference>
<evidence type="ECO:0000313" key="3">
    <source>
        <dbReference type="EMBL" id="TYR35121.1"/>
    </source>
</evidence>
<dbReference type="Pfam" id="PF14322">
    <property type="entry name" value="SusD-like_3"/>
    <property type="match status" value="1"/>
</dbReference>
<protein>
    <submittedName>
        <fullName evidence="3">RagB/SusD family nutrient uptake outer membrane protein</fullName>
    </submittedName>
</protein>
<dbReference type="RefSeq" id="WP_148919915.1">
    <property type="nucleotide sequence ID" value="NZ_VTAV01000010.1"/>
</dbReference>
<comment type="caution">
    <text evidence="3">The sequence shown here is derived from an EMBL/GenBank/DDBJ whole genome shotgun (WGS) entry which is preliminary data.</text>
</comment>
<evidence type="ECO:0000313" key="4">
    <source>
        <dbReference type="Proteomes" id="UP000322362"/>
    </source>
</evidence>
<feature type="signal peptide" evidence="1">
    <location>
        <begin position="1"/>
        <end position="24"/>
    </location>
</feature>
<dbReference type="InterPro" id="IPR033985">
    <property type="entry name" value="SusD-like_N"/>
</dbReference>
<organism evidence="3 4">
    <name type="scientific">Sphingobacterium phlebotomi</name>
    <dbReference type="NCBI Taxonomy" id="2605433"/>
    <lineage>
        <taxon>Bacteria</taxon>
        <taxon>Pseudomonadati</taxon>
        <taxon>Bacteroidota</taxon>
        <taxon>Sphingobacteriia</taxon>
        <taxon>Sphingobacteriales</taxon>
        <taxon>Sphingobacteriaceae</taxon>
        <taxon>Sphingobacterium</taxon>
    </lineage>
</organism>
<sequence>MKFICFFRCSRVLLWIVCTSVFFSCTEFLEKKASSAFALPETLKDLRAMLDNEAQINMFAPSLLEMGTDDIYVRPEVLKARPQAEQLIYSWQQSILRSEIASWNLPYRVIMMSNVIFEALDRGVEGRDAEKNIIRGEALFVRAYAYLALAQLYCNTYDETTSSHDLGLPLRVVSDFNTIYARSSVQETYDLIVSDFKTATEALPESVALPTRPSKAAAYGALARTYLIMGRYDDAKNAAESALAIKNDLLDYNDLDASSNFPFGVFHDEVIYNAYTTQGLLLVASRALIPDDLYASYDEKTVESNCFLINQRMATLFLKEITAEGLLPIFQVSARMNYT</sequence>
<keyword evidence="1" id="KW-0732">Signal</keyword>
<gene>
    <name evidence="3" type="ORF">FXV77_14340</name>
</gene>
<dbReference type="EMBL" id="VTAV01000010">
    <property type="protein sequence ID" value="TYR35121.1"/>
    <property type="molecule type" value="Genomic_DNA"/>
</dbReference>
<keyword evidence="4" id="KW-1185">Reference proteome</keyword>
<dbReference type="InterPro" id="IPR011990">
    <property type="entry name" value="TPR-like_helical_dom_sf"/>
</dbReference>
<evidence type="ECO:0000256" key="1">
    <source>
        <dbReference type="SAM" id="SignalP"/>
    </source>
</evidence>
<feature type="domain" description="SusD-like N-terminal" evidence="2">
    <location>
        <begin position="28"/>
        <end position="227"/>
    </location>
</feature>
<dbReference type="SUPFAM" id="SSF48452">
    <property type="entry name" value="TPR-like"/>
    <property type="match status" value="1"/>
</dbReference>
<reference evidence="3 4" key="1">
    <citation type="submission" date="2019-08" db="EMBL/GenBank/DDBJ databases">
        <title>Phlebobacter frassis gen. nov. sp. nov., a new member of family Sphingobacteriaceae isolated from sand fly rearing media.</title>
        <authorList>
            <person name="Kakumanu M.L."/>
            <person name="Marayati B.F."/>
            <person name="Wada-Katsumata A."/>
            <person name="Wasserberg G."/>
            <person name="Schal C."/>
            <person name="Apperson C.S."/>
            <person name="Ponnusamy L."/>
        </authorList>
    </citation>
    <scope>NUCLEOTIDE SEQUENCE [LARGE SCALE GENOMIC DNA]</scope>
    <source>
        <strain evidence="3 4">SSI9</strain>
    </source>
</reference>
<evidence type="ECO:0000259" key="2">
    <source>
        <dbReference type="Pfam" id="PF14322"/>
    </source>
</evidence>